<gene>
    <name evidence="1" type="ORF">EV383_4472</name>
</gene>
<dbReference type="Proteomes" id="UP000291591">
    <property type="component" value="Unassembled WGS sequence"/>
</dbReference>
<sequence>MDHGLCKTHEAYGLDCDDFERLRARAGDACEICRTPAVEDPRWPCLHIDHDKHGVRGLLDSDCNTRLGRCEATGRRHEKFVLDDRQRAYLANPFWKLPESLLSAQRKADHAARKAAALAELALATSNYQPSNRPVPDEYRPLVEAALELGVRQSQIVKATPLSLAWVQKVAFACRSHG</sequence>
<comment type="caution">
    <text evidence="1">The sequence shown here is derived from an EMBL/GenBank/DDBJ whole genome shotgun (WGS) entry which is preliminary data.</text>
</comment>
<dbReference type="EMBL" id="SHKL01000001">
    <property type="protein sequence ID" value="RZT87547.1"/>
    <property type="molecule type" value="Genomic_DNA"/>
</dbReference>
<dbReference type="AlphaFoldDB" id="A0A4Q7UZG5"/>
<reference evidence="1 2" key="1">
    <citation type="submission" date="2019-02" db="EMBL/GenBank/DDBJ databases">
        <title>Sequencing the genomes of 1000 actinobacteria strains.</title>
        <authorList>
            <person name="Klenk H.-P."/>
        </authorList>
    </citation>
    <scope>NUCLEOTIDE SEQUENCE [LARGE SCALE GENOMIC DNA]</scope>
    <source>
        <strain evidence="1 2">DSM 45779</strain>
    </source>
</reference>
<keyword evidence="1" id="KW-0540">Nuclease</keyword>
<keyword evidence="1" id="KW-0378">Hydrolase</keyword>
<dbReference type="OrthoDB" id="581550at2"/>
<evidence type="ECO:0000313" key="1">
    <source>
        <dbReference type="EMBL" id="RZT87547.1"/>
    </source>
</evidence>
<organism evidence="1 2">
    <name type="scientific">Pseudonocardia sediminis</name>
    <dbReference type="NCBI Taxonomy" id="1397368"/>
    <lineage>
        <taxon>Bacteria</taxon>
        <taxon>Bacillati</taxon>
        <taxon>Actinomycetota</taxon>
        <taxon>Actinomycetes</taxon>
        <taxon>Pseudonocardiales</taxon>
        <taxon>Pseudonocardiaceae</taxon>
        <taxon>Pseudonocardia</taxon>
    </lineage>
</organism>
<dbReference type="SUPFAM" id="SSF54060">
    <property type="entry name" value="His-Me finger endonucleases"/>
    <property type="match status" value="1"/>
</dbReference>
<dbReference type="InterPro" id="IPR038563">
    <property type="entry name" value="Endonuclease_7_sf"/>
</dbReference>
<protein>
    <submittedName>
        <fullName evidence="1">Recombination endonuclease VII</fullName>
    </submittedName>
</protein>
<dbReference type="RefSeq" id="WP_130291684.1">
    <property type="nucleotide sequence ID" value="NZ_SHKL01000001.1"/>
</dbReference>
<evidence type="ECO:0000313" key="2">
    <source>
        <dbReference type="Proteomes" id="UP000291591"/>
    </source>
</evidence>
<dbReference type="GO" id="GO:0004519">
    <property type="term" value="F:endonuclease activity"/>
    <property type="evidence" value="ECO:0007669"/>
    <property type="project" value="UniProtKB-KW"/>
</dbReference>
<name>A0A4Q7UZG5_PSEST</name>
<dbReference type="InterPro" id="IPR044925">
    <property type="entry name" value="His-Me_finger_sf"/>
</dbReference>
<proteinExistence type="predicted"/>
<keyword evidence="2" id="KW-1185">Reference proteome</keyword>
<dbReference type="InterPro" id="IPR004211">
    <property type="entry name" value="Endonuclease_7"/>
</dbReference>
<keyword evidence="1" id="KW-0255">Endonuclease</keyword>
<dbReference type="Gene3D" id="3.40.1800.10">
    <property type="entry name" value="His-Me finger endonucleases"/>
    <property type="match status" value="1"/>
</dbReference>
<accession>A0A4Q7UZG5</accession>
<dbReference type="Pfam" id="PF02945">
    <property type="entry name" value="Endonuclease_7"/>
    <property type="match status" value="1"/>
</dbReference>